<dbReference type="EMBL" id="JASGBQ010000030">
    <property type="protein sequence ID" value="MDI9243323.1"/>
    <property type="molecule type" value="Genomic_DNA"/>
</dbReference>
<protein>
    <submittedName>
        <fullName evidence="2">Uncharacterized protein</fullName>
    </submittedName>
</protein>
<evidence type="ECO:0000313" key="2">
    <source>
        <dbReference type="EMBL" id="MDI9243323.1"/>
    </source>
</evidence>
<keyword evidence="3" id="KW-1185">Reference proteome</keyword>
<reference evidence="2 3" key="1">
    <citation type="submission" date="2023-05" db="EMBL/GenBank/DDBJ databases">
        <title>[ruminococcus] sp. nov., isolated from a pig farm feces dump.</title>
        <authorList>
            <person name="Chang Y.-H."/>
        </authorList>
    </citation>
    <scope>NUCLEOTIDE SEQUENCE [LARGE SCALE GENOMIC DNA]</scope>
    <source>
        <strain evidence="2 3">YH-rum2234</strain>
    </source>
</reference>
<dbReference type="AlphaFoldDB" id="A0AAP4BDG4"/>
<organism evidence="2 3">
    <name type="scientific">Fusibacillus kribbianus</name>
    <dbReference type="NCBI Taxonomy" id="3044208"/>
    <lineage>
        <taxon>Bacteria</taxon>
        <taxon>Bacillati</taxon>
        <taxon>Bacillota</taxon>
        <taxon>Clostridia</taxon>
        <taxon>Lachnospirales</taxon>
        <taxon>Lachnospiraceae</taxon>
        <taxon>Fusibacillus</taxon>
    </lineage>
</organism>
<keyword evidence="1" id="KW-0472">Membrane</keyword>
<sequence>MAAICFLVSRRKINYCSIWFCAGIVFLFLYYIVWTRYFAGGRDTALLEKKFGPIPMPLTVFPVLYFLCAAIWLHNVPAVIFMIIFGIAHNIVSYRSLS</sequence>
<evidence type="ECO:0000313" key="3">
    <source>
        <dbReference type="Proteomes" id="UP001300383"/>
    </source>
</evidence>
<keyword evidence="1" id="KW-1133">Transmembrane helix</keyword>
<accession>A0AAP4BDG4</accession>
<proteinExistence type="predicted"/>
<comment type="caution">
    <text evidence="2">The sequence shown here is derived from an EMBL/GenBank/DDBJ whole genome shotgun (WGS) entry which is preliminary data.</text>
</comment>
<feature type="transmembrane region" description="Helical" evidence="1">
    <location>
        <begin position="12"/>
        <end position="33"/>
    </location>
</feature>
<keyword evidence="1" id="KW-0812">Transmembrane</keyword>
<evidence type="ECO:0000256" key="1">
    <source>
        <dbReference type="SAM" id="Phobius"/>
    </source>
</evidence>
<gene>
    <name evidence="2" type="ORF">QJ036_12780</name>
</gene>
<dbReference type="Proteomes" id="UP001300383">
    <property type="component" value="Unassembled WGS sequence"/>
</dbReference>
<name>A0AAP4BDG4_9FIRM</name>